<dbReference type="InterPro" id="IPR051601">
    <property type="entry name" value="Serine_prot/Carboxylest_S33"/>
</dbReference>
<dbReference type="InterPro" id="IPR013595">
    <property type="entry name" value="Pept_S33_TAP-like_C"/>
</dbReference>
<reference evidence="7" key="2">
    <citation type="submission" date="2010-05" db="EMBL/GenBank/DDBJ databases">
        <title>The genome sequence of Magnaporthe poae strain ATCC 64411.</title>
        <authorList>
            <person name="Ma L.-J."/>
            <person name="Dead R."/>
            <person name="Young S."/>
            <person name="Zeng Q."/>
            <person name="Koehrsen M."/>
            <person name="Alvarado L."/>
            <person name="Berlin A."/>
            <person name="Chapman S.B."/>
            <person name="Chen Z."/>
            <person name="Freedman E."/>
            <person name="Gellesch M."/>
            <person name="Goldberg J."/>
            <person name="Griggs A."/>
            <person name="Gujja S."/>
            <person name="Heilman E.R."/>
            <person name="Heiman D."/>
            <person name="Hepburn T."/>
            <person name="Howarth C."/>
            <person name="Jen D."/>
            <person name="Larson L."/>
            <person name="Mehta T."/>
            <person name="Neiman D."/>
            <person name="Pearson M."/>
            <person name="Roberts A."/>
            <person name="Saif S."/>
            <person name="Shea T."/>
            <person name="Shenoy N."/>
            <person name="Sisk P."/>
            <person name="Stolte C."/>
            <person name="Sykes S."/>
            <person name="Walk T."/>
            <person name="White J."/>
            <person name="Yandava C."/>
            <person name="Haas B."/>
            <person name="Nusbaum C."/>
            <person name="Birren B."/>
        </authorList>
    </citation>
    <scope>NUCLEOTIDE SEQUENCE [LARGE SCALE GENOMIC DNA]</scope>
    <source>
        <strain evidence="7">ATCC 64411 / 73-15</strain>
    </source>
</reference>
<sequence length="714" mass="77678">MSEKHDGSGSHRRGHGAVSPPKRLMTVAAAVFIASFWLWQRAPPTGPQDGFASSTTRDGSYTDWDAIVPSEKLSWVPCFRSYPGEFLCARLTVPMDWNRPLNASAAHPKVYIAMVMLPGDGHSLESGRFAASPVILNPGGPGGSGTELMLSAGPGLHAVVGRHHDLLSFDPRGVGVTWPQADCFLDDFTPEDPPTHEERNAALLRRLTSKLETLVVGLVNSTDKALALINARARAQSQLCKAKDGPNSIFRYLGTPNVARDLLAIVHAWDAWTDTLGTLVANPEPSSIDTRGKLVYWGFSYGTVLGATFASMFPHAVGRLVLDGVMKADVYSRDVWADALADTDSVLVSFFDYCYEAQEKCYFYRKSDGPEAMALRYRRLMARLEDDPVIVIPNQVRMPVLLRATDVKTAVFAMLYFPVAAFPTLSLLLFVIESGLDLSRLVVPPNFAPVCNAAYAPRQYPEDSTLSIVCSDRRHHWKEDLSDLQAVFEKLAGVSAFGDFWMVVMTACAGWNIDPVDPPEFSLDSFPGPDSPPVNTSFPIFFVSNTYDPVTPLEGGLAMSRRFAGAGFLELRASGHCTTAAISLCTIAKIRAYLDQGIVPDPPSIDSASVSGTNGGRVTGHWERCESDEKPWKPFNGRTQHPGASSVSEPEAVVEAWQQVQQAFRKHAGNHLPTSPLLEGLLNMDAGLAADIFEKLNASPGVDQAERLGAINEL</sequence>
<evidence type="ECO:0000256" key="1">
    <source>
        <dbReference type="ARBA" id="ARBA00010088"/>
    </source>
</evidence>
<dbReference type="PANTHER" id="PTHR43248">
    <property type="entry name" value="2-SUCCINYL-6-HYDROXY-2,4-CYCLOHEXADIENE-1-CARBOXYLATE SYNTHASE"/>
    <property type="match status" value="1"/>
</dbReference>
<reference evidence="6" key="5">
    <citation type="submission" date="2015-06" db="UniProtKB">
        <authorList>
            <consortium name="EnsemblFungi"/>
        </authorList>
    </citation>
    <scope>IDENTIFICATION</scope>
    <source>
        <strain evidence="6">ATCC 64411</strain>
    </source>
</reference>
<dbReference type="VEuPathDB" id="FungiDB:MAPG_07366"/>
<reference evidence="5" key="1">
    <citation type="submission" date="2010-05" db="EMBL/GenBank/DDBJ databases">
        <title>The Genome Sequence of Magnaporthe poae strain ATCC 64411.</title>
        <authorList>
            <consortium name="The Broad Institute Genome Sequencing Platform"/>
            <consortium name="Broad Institute Genome Sequencing Center for Infectious Disease"/>
            <person name="Ma L.-J."/>
            <person name="Dead R."/>
            <person name="Young S."/>
            <person name="Zeng Q."/>
            <person name="Koehrsen M."/>
            <person name="Alvarado L."/>
            <person name="Berlin A."/>
            <person name="Chapman S.B."/>
            <person name="Chen Z."/>
            <person name="Freedman E."/>
            <person name="Gellesch M."/>
            <person name="Goldberg J."/>
            <person name="Griggs A."/>
            <person name="Gujja S."/>
            <person name="Heilman E.R."/>
            <person name="Heiman D."/>
            <person name="Hepburn T."/>
            <person name="Howarth C."/>
            <person name="Jen D."/>
            <person name="Larson L."/>
            <person name="Mehta T."/>
            <person name="Neiman D."/>
            <person name="Pearson M."/>
            <person name="Roberts A."/>
            <person name="Saif S."/>
            <person name="Shea T."/>
            <person name="Shenoy N."/>
            <person name="Sisk P."/>
            <person name="Stolte C."/>
            <person name="Sykes S."/>
            <person name="Walk T."/>
            <person name="White J."/>
            <person name="Yandava C."/>
            <person name="Haas B."/>
            <person name="Nusbaum C."/>
            <person name="Birren B."/>
        </authorList>
    </citation>
    <scope>NUCLEOTIDE SEQUENCE</scope>
    <source>
        <strain evidence="5">ATCC 64411</strain>
    </source>
</reference>
<keyword evidence="2" id="KW-0378">Hydrolase</keyword>
<protein>
    <recommendedName>
        <fullName evidence="4">Peptidase S33 tripeptidyl aminopeptidase-like C-terminal domain-containing protein</fullName>
    </recommendedName>
</protein>
<evidence type="ECO:0000313" key="7">
    <source>
        <dbReference type="Proteomes" id="UP000011715"/>
    </source>
</evidence>
<dbReference type="STRING" id="644358.A0A0C4E4H2"/>
<dbReference type="EMBL" id="GL876971">
    <property type="protein sequence ID" value="KLU88379.1"/>
    <property type="molecule type" value="Genomic_DNA"/>
</dbReference>
<dbReference type="Proteomes" id="UP000011715">
    <property type="component" value="Unassembled WGS sequence"/>
</dbReference>
<accession>A0A0C4E4H2</accession>
<reference evidence="5" key="3">
    <citation type="submission" date="2011-03" db="EMBL/GenBank/DDBJ databases">
        <title>Annotation of Magnaporthe poae ATCC 64411.</title>
        <authorList>
            <person name="Ma L.-J."/>
            <person name="Dead R."/>
            <person name="Young S.K."/>
            <person name="Zeng Q."/>
            <person name="Gargeya S."/>
            <person name="Fitzgerald M."/>
            <person name="Haas B."/>
            <person name="Abouelleil A."/>
            <person name="Alvarado L."/>
            <person name="Arachchi H.M."/>
            <person name="Berlin A."/>
            <person name="Brown A."/>
            <person name="Chapman S.B."/>
            <person name="Chen Z."/>
            <person name="Dunbar C."/>
            <person name="Freedman E."/>
            <person name="Gearin G."/>
            <person name="Gellesch M."/>
            <person name="Goldberg J."/>
            <person name="Griggs A."/>
            <person name="Gujja S."/>
            <person name="Heiman D."/>
            <person name="Howarth C."/>
            <person name="Larson L."/>
            <person name="Lui A."/>
            <person name="MacDonald P.J.P."/>
            <person name="Mehta T."/>
            <person name="Montmayeur A."/>
            <person name="Murphy C."/>
            <person name="Neiman D."/>
            <person name="Pearson M."/>
            <person name="Priest M."/>
            <person name="Roberts A."/>
            <person name="Saif S."/>
            <person name="Shea T."/>
            <person name="Shenoy N."/>
            <person name="Sisk P."/>
            <person name="Stolte C."/>
            <person name="Sykes S."/>
            <person name="Yandava C."/>
            <person name="Wortman J."/>
            <person name="Nusbaum C."/>
            <person name="Birren B."/>
        </authorList>
    </citation>
    <scope>NUCLEOTIDE SEQUENCE</scope>
    <source>
        <strain evidence="5">ATCC 64411</strain>
    </source>
</reference>
<comment type="similarity">
    <text evidence="1">Belongs to the peptidase S33 family.</text>
</comment>
<organism evidence="6 7">
    <name type="scientific">Magnaporthiopsis poae (strain ATCC 64411 / 73-15)</name>
    <name type="common">Kentucky bluegrass fungus</name>
    <name type="synonym">Magnaporthe poae</name>
    <dbReference type="NCBI Taxonomy" id="644358"/>
    <lineage>
        <taxon>Eukaryota</taxon>
        <taxon>Fungi</taxon>
        <taxon>Dikarya</taxon>
        <taxon>Ascomycota</taxon>
        <taxon>Pezizomycotina</taxon>
        <taxon>Sordariomycetes</taxon>
        <taxon>Sordariomycetidae</taxon>
        <taxon>Magnaporthales</taxon>
        <taxon>Magnaporthaceae</taxon>
        <taxon>Magnaporthiopsis</taxon>
    </lineage>
</organism>
<feature type="domain" description="Peptidase S33 tripeptidyl aminopeptidase-like C-terminal" evidence="4">
    <location>
        <begin position="496"/>
        <end position="601"/>
    </location>
</feature>
<reference evidence="6" key="4">
    <citation type="journal article" date="2015" name="G3 (Bethesda)">
        <title>Genome sequences of three phytopathogenic species of the Magnaporthaceae family of fungi.</title>
        <authorList>
            <person name="Okagaki L.H."/>
            <person name="Nunes C.C."/>
            <person name="Sailsbery J."/>
            <person name="Clay B."/>
            <person name="Brown D."/>
            <person name="John T."/>
            <person name="Oh Y."/>
            <person name="Young N."/>
            <person name="Fitzgerald M."/>
            <person name="Haas B.J."/>
            <person name="Zeng Q."/>
            <person name="Young S."/>
            <person name="Adiconis X."/>
            <person name="Fan L."/>
            <person name="Levin J.Z."/>
            <person name="Mitchell T.K."/>
            <person name="Okubara P.A."/>
            <person name="Farman M.L."/>
            <person name="Kohn L.M."/>
            <person name="Birren B."/>
            <person name="Ma L.-J."/>
            <person name="Dean R.A."/>
        </authorList>
    </citation>
    <scope>NUCLEOTIDE SEQUENCE</scope>
    <source>
        <strain evidence="6">ATCC 64411 / 73-15</strain>
    </source>
</reference>
<evidence type="ECO:0000259" key="4">
    <source>
        <dbReference type="Pfam" id="PF08386"/>
    </source>
</evidence>
<keyword evidence="3" id="KW-0812">Transmembrane</keyword>
<evidence type="ECO:0000313" key="6">
    <source>
        <dbReference type="EnsemblFungi" id="MAPG_07366T0"/>
    </source>
</evidence>
<dbReference type="Pfam" id="PF08386">
    <property type="entry name" value="Abhydrolase_4"/>
    <property type="match status" value="1"/>
</dbReference>
<name>A0A0C4E4H2_MAGP6</name>
<feature type="transmembrane region" description="Helical" evidence="3">
    <location>
        <begin position="410"/>
        <end position="432"/>
    </location>
</feature>
<dbReference type="GO" id="GO:0016787">
    <property type="term" value="F:hydrolase activity"/>
    <property type="evidence" value="ECO:0007669"/>
    <property type="project" value="UniProtKB-KW"/>
</dbReference>
<dbReference type="EMBL" id="ADBL01001778">
    <property type="status" value="NOT_ANNOTATED_CDS"/>
    <property type="molecule type" value="Genomic_DNA"/>
</dbReference>
<dbReference type="PANTHER" id="PTHR43248:SF25">
    <property type="entry name" value="AB HYDROLASE-1 DOMAIN-CONTAINING PROTEIN-RELATED"/>
    <property type="match status" value="1"/>
</dbReference>
<evidence type="ECO:0000313" key="5">
    <source>
        <dbReference type="EMBL" id="KLU88379.1"/>
    </source>
</evidence>
<evidence type="ECO:0000256" key="3">
    <source>
        <dbReference type="SAM" id="Phobius"/>
    </source>
</evidence>
<dbReference type="EnsemblFungi" id="MAPG_07366T0">
    <property type="protein sequence ID" value="MAPG_07366T0"/>
    <property type="gene ID" value="MAPG_07366"/>
</dbReference>
<keyword evidence="3" id="KW-1133">Transmembrane helix</keyword>
<gene>
    <name evidence="5" type="ORF">MAPG_07366</name>
</gene>
<dbReference type="AlphaFoldDB" id="A0A0C4E4H2"/>
<dbReference type="SUPFAM" id="SSF53474">
    <property type="entry name" value="alpha/beta-Hydrolases"/>
    <property type="match status" value="1"/>
</dbReference>
<dbReference type="InterPro" id="IPR029058">
    <property type="entry name" value="AB_hydrolase_fold"/>
</dbReference>
<dbReference type="Gene3D" id="3.40.50.1820">
    <property type="entry name" value="alpha/beta hydrolase"/>
    <property type="match status" value="1"/>
</dbReference>
<dbReference type="OrthoDB" id="425534at2759"/>
<dbReference type="OMA" id="GHWERCE"/>
<keyword evidence="7" id="KW-1185">Reference proteome</keyword>
<dbReference type="eggNOG" id="ENOG502RY03">
    <property type="taxonomic scope" value="Eukaryota"/>
</dbReference>
<keyword evidence="3" id="KW-0472">Membrane</keyword>
<proteinExistence type="inferred from homology"/>
<evidence type="ECO:0000256" key="2">
    <source>
        <dbReference type="ARBA" id="ARBA00022801"/>
    </source>
</evidence>